<dbReference type="GO" id="GO:0008168">
    <property type="term" value="F:methyltransferase activity"/>
    <property type="evidence" value="ECO:0007669"/>
    <property type="project" value="UniProtKB-KW"/>
</dbReference>
<name>A0A816PJQ8_BRANA</name>
<evidence type="ECO:0000256" key="5">
    <source>
        <dbReference type="SAM" id="SignalP"/>
    </source>
</evidence>
<accession>A0A816PJQ8</accession>
<dbReference type="PANTHER" id="PTHR47325">
    <property type="entry name" value="HISTONE-LYSINE N-METHYLTRANSFERASE SUVR5"/>
    <property type="match status" value="1"/>
</dbReference>
<evidence type="ECO:0000256" key="2">
    <source>
        <dbReference type="ARBA" id="ARBA00022679"/>
    </source>
</evidence>
<dbReference type="InterPro" id="IPR001214">
    <property type="entry name" value="SET_dom"/>
</dbReference>
<feature type="compositionally biased region" description="Polar residues" evidence="4">
    <location>
        <begin position="23"/>
        <end position="36"/>
    </location>
</feature>
<dbReference type="EMBL" id="HG994363">
    <property type="protein sequence ID" value="CAF2049640.1"/>
    <property type="molecule type" value="Genomic_DNA"/>
</dbReference>
<keyword evidence="5" id="KW-0732">Signal</keyword>
<sequence>MVNAIILFNLFLFRNSPAKSVAETTEQQNGSKSIFNSDVHASRKRPKLEIRRGETGNASQMESDTENTHVMNGLVLWDGIVVEEKESNELSQGQDRNINESVMKKPFGFGNKSQQCIAFIESKGRQCETPMCGGVTVLGTKCKHRSLPGILYCNKHRPYADLDSSSGPFKRKQTDIMSTLEDEMPLEGSVLNETTSFTEMLEHCKASRDAGVGGFLMKLVSHAKERLSRIWGFNDESMSESIEEEKWSFSGFACAICLDSFVKRQLLEAHLQHRCVCPGLVCSPLTCDHVYLFGDDFEEARDVYGKSMRCRFPYDDEERIILEVTLRNGIRTKLEVFRTESKGWGVRACEHILRGTFVCEYIGEVLDQQEANKRRIQYGKEGCSYIHDVDANINDIGRIMGEPDYVVDATTHVNVSRCSPNLVTHQDVEESMESLLARIGLYASTDGRLFFLFSIASGEEITRDYGRKPVTSGQENEHSCHCRATNCRGHFC</sequence>
<dbReference type="PANTHER" id="PTHR47325:SF1">
    <property type="entry name" value="HISTONE-LYSINE N-METHYLTRANSFERASE SUVR5"/>
    <property type="match status" value="1"/>
</dbReference>
<feature type="chain" id="PRO_5032493577" evidence="5">
    <location>
        <begin position="19"/>
        <end position="492"/>
    </location>
</feature>
<feature type="domain" description="SET" evidence="6">
    <location>
        <begin position="332"/>
        <end position="466"/>
    </location>
</feature>
<dbReference type="PROSITE" id="PS50280">
    <property type="entry name" value="SET"/>
    <property type="match status" value="1"/>
</dbReference>
<evidence type="ECO:0000256" key="4">
    <source>
        <dbReference type="SAM" id="MobiDB-lite"/>
    </source>
</evidence>
<evidence type="ECO:0000256" key="1">
    <source>
        <dbReference type="ARBA" id="ARBA00022603"/>
    </source>
</evidence>
<dbReference type="Proteomes" id="UP001295469">
    <property type="component" value="Chromosome A09"/>
</dbReference>
<proteinExistence type="predicted"/>
<evidence type="ECO:0000256" key="3">
    <source>
        <dbReference type="ARBA" id="ARBA00022691"/>
    </source>
</evidence>
<feature type="signal peptide" evidence="5">
    <location>
        <begin position="1"/>
        <end position="18"/>
    </location>
</feature>
<organism evidence="8">
    <name type="scientific">Brassica napus</name>
    <name type="common">Rape</name>
    <dbReference type="NCBI Taxonomy" id="3708"/>
    <lineage>
        <taxon>Eukaryota</taxon>
        <taxon>Viridiplantae</taxon>
        <taxon>Streptophyta</taxon>
        <taxon>Embryophyta</taxon>
        <taxon>Tracheophyta</taxon>
        <taxon>Spermatophyta</taxon>
        <taxon>Magnoliopsida</taxon>
        <taxon>eudicotyledons</taxon>
        <taxon>Gunneridae</taxon>
        <taxon>Pentapetalae</taxon>
        <taxon>rosids</taxon>
        <taxon>malvids</taxon>
        <taxon>Brassicales</taxon>
        <taxon>Brassicaceae</taxon>
        <taxon>Brassiceae</taxon>
        <taxon>Brassica</taxon>
    </lineage>
</organism>
<dbReference type="PROSITE" id="PS50868">
    <property type="entry name" value="POST_SET"/>
    <property type="match status" value="1"/>
</dbReference>
<dbReference type="Gene3D" id="2.170.270.10">
    <property type="entry name" value="SET domain"/>
    <property type="match status" value="1"/>
</dbReference>
<keyword evidence="1" id="KW-0489">Methyltransferase</keyword>
<dbReference type="GO" id="GO:0032259">
    <property type="term" value="P:methylation"/>
    <property type="evidence" value="ECO:0007669"/>
    <property type="project" value="UniProtKB-KW"/>
</dbReference>
<dbReference type="Pfam" id="PF00856">
    <property type="entry name" value="SET"/>
    <property type="match status" value="1"/>
</dbReference>
<dbReference type="InterPro" id="IPR046341">
    <property type="entry name" value="SET_dom_sf"/>
</dbReference>
<gene>
    <name evidence="8" type="ORF">DARMORV10_A09P56810.1</name>
</gene>
<keyword evidence="3" id="KW-0949">S-adenosyl-L-methionine</keyword>
<keyword evidence="2" id="KW-0808">Transferase</keyword>
<feature type="region of interest" description="Disordered" evidence="4">
    <location>
        <begin position="23"/>
        <end position="46"/>
    </location>
</feature>
<evidence type="ECO:0000313" key="8">
    <source>
        <dbReference type="EMBL" id="CAF2049640.1"/>
    </source>
</evidence>
<dbReference type="SMART" id="SM00317">
    <property type="entry name" value="SET"/>
    <property type="match status" value="1"/>
</dbReference>
<dbReference type="AlphaFoldDB" id="A0A816PJQ8"/>
<protein>
    <submittedName>
        <fullName evidence="8">(rape) hypothetical protein</fullName>
    </submittedName>
</protein>
<dbReference type="SUPFAM" id="SSF82199">
    <property type="entry name" value="SET domain"/>
    <property type="match status" value="1"/>
</dbReference>
<dbReference type="InterPro" id="IPR003616">
    <property type="entry name" value="Post-SET_dom"/>
</dbReference>
<evidence type="ECO:0000259" key="7">
    <source>
        <dbReference type="PROSITE" id="PS50868"/>
    </source>
</evidence>
<evidence type="ECO:0000259" key="6">
    <source>
        <dbReference type="PROSITE" id="PS50280"/>
    </source>
</evidence>
<feature type="domain" description="Post-SET" evidence="7">
    <location>
        <begin position="476"/>
        <end position="492"/>
    </location>
</feature>
<reference evidence="8" key="1">
    <citation type="submission" date="2021-01" db="EMBL/GenBank/DDBJ databases">
        <authorList>
            <consortium name="Genoscope - CEA"/>
            <person name="William W."/>
        </authorList>
    </citation>
    <scope>NUCLEOTIDE SEQUENCE</scope>
</reference>